<proteinExistence type="predicted"/>
<dbReference type="EMBL" id="BMCH01000001">
    <property type="protein sequence ID" value="GGC19444.1"/>
    <property type="molecule type" value="Genomic_DNA"/>
</dbReference>
<evidence type="ECO:0000313" key="1">
    <source>
        <dbReference type="EMBL" id="GGC19444.1"/>
    </source>
</evidence>
<evidence type="ECO:0000313" key="2">
    <source>
        <dbReference type="Proteomes" id="UP000637769"/>
    </source>
</evidence>
<sequence>MLDHPMLGHIDSGSCPSRGFCGFIFCDVSRVSPYRISPVSATIEACRAALTEIERVPVNLLLSFSNRAP</sequence>
<gene>
    <name evidence="1" type="ORF">GCM10007207_00780</name>
</gene>
<name>A0ABQ1L6W7_9PROT</name>
<organism evidence="1 2">
    <name type="scientific">Asaia siamensis</name>
    <dbReference type="NCBI Taxonomy" id="110479"/>
    <lineage>
        <taxon>Bacteria</taxon>
        <taxon>Pseudomonadati</taxon>
        <taxon>Pseudomonadota</taxon>
        <taxon>Alphaproteobacteria</taxon>
        <taxon>Acetobacterales</taxon>
        <taxon>Acetobacteraceae</taxon>
        <taxon>Asaia</taxon>
    </lineage>
</organism>
<comment type="caution">
    <text evidence="1">The sequence shown here is derived from an EMBL/GenBank/DDBJ whole genome shotgun (WGS) entry which is preliminary data.</text>
</comment>
<dbReference type="Proteomes" id="UP000637769">
    <property type="component" value="Unassembled WGS sequence"/>
</dbReference>
<protein>
    <submittedName>
        <fullName evidence="1">Uncharacterized protein</fullName>
    </submittedName>
</protein>
<accession>A0ABQ1L6W7</accession>
<reference evidence="2" key="1">
    <citation type="journal article" date="2019" name="Int. J. Syst. Evol. Microbiol.">
        <title>The Global Catalogue of Microorganisms (GCM) 10K type strain sequencing project: providing services to taxonomists for standard genome sequencing and annotation.</title>
        <authorList>
            <consortium name="The Broad Institute Genomics Platform"/>
            <consortium name="The Broad Institute Genome Sequencing Center for Infectious Disease"/>
            <person name="Wu L."/>
            <person name="Ma J."/>
        </authorList>
    </citation>
    <scope>NUCLEOTIDE SEQUENCE [LARGE SCALE GENOMIC DNA]</scope>
    <source>
        <strain evidence="2">CCM 7132</strain>
    </source>
</reference>
<keyword evidence="2" id="KW-1185">Reference proteome</keyword>